<dbReference type="EMBL" id="FMTS01000004">
    <property type="protein sequence ID" value="SCW65775.1"/>
    <property type="molecule type" value="Genomic_DNA"/>
</dbReference>
<dbReference type="OrthoDB" id="583051at2"/>
<accession>A0A1G4SB41</accession>
<dbReference type="AlphaFoldDB" id="A0A1G4SB41"/>
<proteinExistence type="predicted"/>
<dbReference type="Pfam" id="PF02810">
    <property type="entry name" value="SEC-C"/>
    <property type="match status" value="1"/>
</dbReference>
<dbReference type="SUPFAM" id="SSF103642">
    <property type="entry name" value="Sec-C motif"/>
    <property type="match status" value="1"/>
</dbReference>
<dbReference type="InterPro" id="IPR004027">
    <property type="entry name" value="SEC_C_motif"/>
</dbReference>
<organism evidence="1 2">
    <name type="scientific">Asticcacaulis taihuensis</name>
    <dbReference type="NCBI Taxonomy" id="260084"/>
    <lineage>
        <taxon>Bacteria</taxon>
        <taxon>Pseudomonadati</taxon>
        <taxon>Pseudomonadota</taxon>
        <taxon>Alphaproteobacteria</taxon>
        <taxon>Caulobacterales</taxon>
        <taxon>Caulobacteraceae</taxon>
        <taxon>Asticcacaulis</taxon>
    </lineage>
</organism>
<evidence type="ECO:0000313" key="1">
    <source>
        <dbReference type="EMBL" id="SCW65775.1"/>
    </source>
</evidence>
<dbReference type="Proteomes" id="UP000199150">
    <property type="component" value="Unassembled WGS sequence"/>
</dbReference>
<gene>
    <name evidence="1" type="ORF">SAMN02927928_2462</name>
</gene>
<evidence type="ECO:0000313" key="2">
    <source>
        <dbReference type="Proteomes" id="UP000199150"/>
    </source>
</evidence>
<protein>
    <submittedName>
        <fullName evidence="1">SEC-C motif-containing protein</fullName>
    </submittedName>
</protein>
<reference evidence="2" key="1">
    <citation type="submission" date="2016-10" db="EMBL/GenBank/DDBJ databases">
        <authorList>
            <person name="Varghese N."/>
            <person name="Submissions S."/>
        </authorList>
    </citation>
    <scope>NUCLEOTIDE SEQUENCE [LARGE SCALE GENOMIC DNA]</scope>
    <source>
        <strain evidence="2">CGMCC 1.3431</strain>
    </source>
</reference>
<keyword evidence="2" id="KW-1185">Reference proteome</keyword>
<name>A0A1G4SB41_9CAUL</name>
<dbReference type="Gene3D" id="3.10.450.50">
    <property type="match status" value="1"/>
</dbReference>
<dbReference type="STRING" id="260084.SAMN02927928_2462"/>
<sequence length="379" mass="41688">MPLKMPGRNEPCWCHSGLKYKKCHLNRVEQPRGNPWEVVEINKKAFQKKSCFAEGGDFGACEGKIINAHTVSRGPNLTKIARNGQVIQYKGNVTVFEKTGGRLKPDLIGIGQASAFNGYCAKHDRELFSCIENEPFTGRVDQLLAVAFRTLSRELHGKDASGNMRDMLRDSDKGRTFEEQLAIQHWLKTMDVGIKASQRELRATFSTLKQALAGKQPEVLRSLVLKCDAALPFMAAGAWSAFTDLNGNDIQDGNSTEQLEQLFISTFAGDPTSYICVSWLDKPGAPGKIIADQLASIAPDRQVEVFLQFVVKHVENVFFNPDWFEALAPGQRKTLDRLAASGLDSFGSVPQAALRADVTFGMPAVSRSTFVGCKSKLSG</sequence>